<proteinExistence type="inferred from homology"/>
<comment type="caution">
    <text evidence="7">The sequence shown here is derived from an EMBL/GenBank/DDBJ whole genome shotgun (WGS) entry which is preliminary data.</text>
</comment>
<evidence type="ECO:0000256" key="2">
    <source>
        <dbReference type="ARBA" id="ARBA00007749"/>
    </source>
</evidence>
<dbReference type="SUPFAM" id="SSF56281">
    <property type="entry name" value="Metallo-hydrolase/oxidoreductase"/>
    <property type="match status" value="1"/>
</dbReference>
<evidence type="ECO:0000256" key="4">
    <source>
        <dbReference type="ARBA" id="ARBA00022801"/>
    </source>
</evidence>
<accession>A0A9X2CE90</accession>
<dbReference type="InterPro" id="IPR051013">
    <property type="entry name" value="MBL_superfamily_lactonases"/>
</dbReference>
<dbReference type="Pfam" id="PF00753">
    <property type="entry name" value="Lactamase_B"/>
    <property type="match status" value="1"/>
</dbReference>
<sequence>MQTNTGKAIIASFNIITLLAEISINTMNNRRNFIKKTLLIGAGLSLSPIPTMASNLDEKNIVKAPLFTPDLAQLRKLATVIVGELPQGLNIIRIADTTRPASVVVKGGDPKRKIKLERTAYQLEYTNGTIMLDSGMDEATHLHFGKGGNFYPDSYATLQQALKKANMIVLSHYHGDHVAGVVRSPYFDEIAHKVWTSTKTAELMINRPHKPTLKIAADKVNQFMISDFDTYQPIAPGIVAINTPGHSADSKMFYIRLQSGQEFIHSVDTGWAMENITRNSMKNASWIKEDEKQIMAQFAWLNRLMATEKDLIVLCAHDSGQYINLRKQGILGDIV</sequence>
<evidence type="ECO:0000256" key="3">
    <source>
        <dbReference type="ARBA" id="ARBA00022723"/>
    </source>
</evidence>
<dbReference type="GO" id="GO:0046872">
    <property type="term" value="F:metal ion binding"/>
    <property type="evidence" value="ECO:0007669"/>
    <property type="project" value="UniProtKB-KW"/>
</dbReference>
<comment type="cofactor">
    <cofactor evidence="1">
        <name>Zn(2+)</name>
        <dbReference type="ChEBI" id="CHEBI:29105"/>
    </cofactor>
</comment>
<evidence type="ECO:0000256" key="1">
    <source>
        <dbReference type="ARBA" id="ARBA00001947"/>
    </source>
</evidence>
<dbReference type="InterPro" id="IPR001279">
    <property type="entry name" value="Metallo-B-lactamas"/>
</dbReference>
<dbReference type="InterPro" id="IPR036866">
    <property type="entry name" value="RibonucZ/Hydroxyglut_hydro"/>
</dbReference>
<dbReference type="AlphaFoldDB" id="A0A9X2CE90"/>
<dbReference type="PANTHER" id="PTHR42978:SF2">
    <property type="entry name" value="102 KBASES UNSTABLE REGION: FROM 1 TO 119443"/>
    <property type="match status" value="1"/>
</dbReference>
<feature type="domain" description="Metallo-beta-lactamase" evidence="6">
    <location>
        <begin position="117"/>
        <end position="317"/>
    </location>
</feature>
<protein>
    <submittedName>
        <fullName evidence="7">MBL fold metallo-hydrolase</fullName>
    </submittedName>
</protein>
<evidence type="ECO:0000256" key="5">
    <source>
        <dbReference type="ARBA" id="ARBA00022833"/>
    </source>
</evidence>
<evidence type="ECO:0000313" key="7">
    <source>
        <dbReference type="EMBL" id="MCL1140058.1"/>
    </source>
</evidence>
<name>A0A9X2CE90_9GAMM</name>
<dbReference type="Proteomes" id="UP001139293">
    <property type="component" value="Unassembled WGS sequence"/>
</dbReference>
<keyword evidence="3" id="KW-0479">Metal-binding</keyword>
<keyword evidence="8" id="KW-1185">Reference proteome</keyword>
<evidence type="ECO:0000313" key="8">
    <source>
        <dbReference type="Proteomes" id="UP001139293"/>
    </source>
</evidence>
<organism evidence="7 8">
    <name type="scientific">Shewanella pneumatophori</name>
    <dbReference type="NCBI Taxonomy" id="314092"/>
    <lineage>
        <taxon>Bacteria</taxon>
        <taxon>Pseudomonadati</taxon>
        <taxon>Pseudomonadota</taxon>
        <taxon>Gammaproteobacteria</taxon>
        <taxon>Alteromonadales</taxon>
        <taxon>Shewanellaceae</taxon>
        <taxon>Shewanella</taxon>
    </lineage>
</organism>
<keyword evidence="5" id="KW-0862">Zinc</keyword>
<keyword evidence="4" id="KW-0378">Hydrolase</keyword>
<gene>
    <name evidence="7" type="ORF">L2740_16040</name>
</gene>
<evidence type="ECO:0000259" key="6">
    <source>
        <dbReference type="SMART" id="SM00849"/>
    </source>
</evidence>
<reference evidence="7" key="1">
    <citation type="submission" date="2022-01" db="EMBL/GenBank/DDBJ databases">
        <title>Whole genome-based taxonomy of the Shewanellaceae.</title>
        <authorList>
            <person name="Martin-Rodriguez A.J."/>
        </authorList>
    </citation>
    <scope>NUCLEOTIDE SEQUENCE</scope>
    <source>
        <strain evidence="7">KCTC 23973</strain>
    </source>
</reference>
<dbReference type="RefSeq" id="WP_248951126.1">
    <property type="nucleotide sequence ID" value="NZ_JAKILB010000011.1"/>
</dbReference>
<dbReference type="Gene3D" id="3.60.15.10">
    <property type="entry name" value="Ribonuclease Z/Hydroxyacylglutathione hydrolase-like"/>
    <property type="match status" value="1"/>
</dbReference>
<dbReference type="EMBL" id="JAKILB010000011">
    <property type="protein sequence ID" value="MCL1140058.1"/>
    <property type="molecule type" value="Genomic_DNA"/>
</dbReference>
<dbReference type="SMART" id="SM00849">
    <property type="entry name" value="Lactamase_B"/>
    <property type="match status" value="1"/>
</dbReference>
<dbReference type="PANTHER" id="PTHR42978">
    <property type="entry name" value="QUORUM-QUENCHING LACTONASE YTNP-RELATED-RELATED"/>
    <property type="match status" value="1"/>
</dbReference>
<comment type="similarity">
    <text evidence="2">Belongs to the metallo-beta-lactamase superfamily.</text>
</comment>
<dbReference type="GO" id="GO:0016787">
    <property type="term" value="F:hydrolase activity"/>
    <property type="evidence" value="ECO:0007669"/>
    <property type="project" value="UniProtKB-KW"/>
</dbReference>